<organism evidence="7 8">
    <name type="scientific">Paenibacillus eucommiae</name>
    <dbReference type="NCBI Taxonomy" id="1355755"/>
    <lineage>
        <taxon>Bacteria</taxon>
        <taxon>Bacillati</taxon>
        <taxon>Bacillota</taxon>
        <taxon>Bacilli</taxon>
        <taxon>Bacillales</taxon>
        <taxon>Paenibacillaceae</taxon>
        <taxon>Paenibacillus</taxon>
    </lineage>
</organism>
<proteinExistence type="inferred from homology"/>
<comment type="similarity">
    <text evidence="1">Belongs to the carbohydrate kinase PfkB family.</text>
</comment>
<evidence type="ECO:0000259" key="6">
    <source>
        <dbReference type="Pfam" id="PF00294"/>
    </source>
</evidence>
<evidence type="ECO:0000256" key="4">
    <source>
        <dbReference type="ARBA" id="ARBA00022777"/>
    </source>
</evidence>
<protein>
    <submittedName>
        <fullName evidence="7">2-dehydro-3-deoxygluconokinase</fullName>
        <ecNumber evidence="7">2.7.1.45</ecNumber>
    </submittedName>
</protein>
<comment type="caution">
    <text evidence="7">The sequence shown here is derived from an EMBL/GenBank/DDBJ whole genome shotgun (WGS) entry which is preliminary data.</text>
</comment>
<dbReference type="InterPro" id="IPR002173">
    <property type="entry name" value="Carboh/pur_kinase_PfkB_CS"/>
</dbReference>
<evidence type="ECO:0000313" key="7">
    <source>
        <dbReference type="EMBL" id="MBP1992306.1"/>
    </source>
</evidence>
<keyword evidence="5" id="KW-0067">ATP-binding</keyword>
<reference evidence="7 8" key="1">
    <citation type="submission" date="2021-03" db="EMBL/GenBank/DDBJ databases">
        <title>Genomic Encyclopedia of Type Strains, Phase IV (KMG-IV): sequencing the most valuable type-strain genomes for metagenomic binning, comparative biology and taxonomic classification.</title>
        <authorList>
            <person name="Goeker M."/>
        </authorList>
    </citation>
    <scope>NUCLEOTIDE SEQUENCE [LARGE SCALE GENOMIC DNA]</scope>
    <source>
        <strain evidence="7 8">DSM 26048</strain>
    </source>
</reference>
<dbReference type="InterPro" id="IPR050306">
    <property type="entry name" value="PfkB_Carbo_kinase"/>
</dbReference>
<gene>
    <name evidence="7" type="ORF">J2Z66_003914</name>
</gene>
<dbReference type="Gene3D" id="3.40.1190.20">
    <property type="match status" value="1"/>
</dbReference>
<dbReference type="PROSITE" id="PS00584">
    <property type="entry name" value="PFKB_KINASES_2"/>
    <property type="match status" value="1"/>
</dbReference>
<evidence type="ECO:0000256" key="5">
    <source>
        <dbReference type="ARBA" id="ARBA00022840"/>
    </source>
</evidence>
<dbReference type="Pfam" id="PF00294">
    <property type="entry name" value="PfkB"/>
    <property type="match status" value="1"/>
</dbReference>
<dbReference type="GO" id="GO:0008673">
    <property type="term" value="F:2-dehydro-3-deoxygluconokinase activity"/>
    <property type="evidence" value="ECO:0007669"/>
    <property type="project" value="UniProtKB-EC"/>
</dbReference>
<dbReference type="CDD" id="cd01166">
    <property type="entry name" value="KdgK"/>
    <property type="match status" value="1"/>
</dbReference>
<keyword evidence="3" id="KW-0547">Nucleotide-binding</keyword>
<dbReference type="InterPro" id="IPR029056">
    <property type="entry name" value="Ribokinase-like"/>
</dbReference>
<dbReference type="PANTHER" id="PTHR43085">
    <property type="entry name" value="HEXOKINASE FAMILY MEMBER"/>
    <property type="match status" value="1"/>
</dbReference>
<evidence type="ECO:0000256" key="3">
    <source>
        <dbReference type="ARBA" id="ARBA00022741"/>
    </source>
</evidence>
<evidence type="ECO:0000313" key="8">
    <source>
        <dbReference type="Proteomes" id="UP001519287"/>
    </source>
</evidence>
<feature type="domain" description="Carbohydrate kinase PfkB" evidence="6">
    <location>
        <begin position="27"/>
        <end position="320"/>
    </location>
</feature>
<name>A0ABS4IZN9_9BACL</name>
<accession>A0ABS4IZN9</accession>
<keyword evidence="4" id="KW-0418">Kinase</keyword>
<dbReference type="Proteomes" id="UP001519287">
    <property type="component" value="Unassembled WGS sequence"/>
</dbReference>
<evidence type="ECO:0000256" key="2">
    <source>
        <dbReference type="ARBA" id="ARBA00022679"/>
    </source>
</evidence>
<keyword evidence="2 7" id="KW-0808">Transferase</keyword>
<dbReference type="EC" id="2.7.1.45" evidence="7"/>
<keyword evidence="8" id="KW-1185">Reference proteome</keyword>
<dbReference type="PANTHER" id="PTHR43085:SF1">
    <property type="entry name" value="PSEUDOURIDINE KINASE-RELATED"/>
    <property type="match status" value="1"/>
</dbReference>
<dbReference type="EMBL" id="JAGGLB010000013">
    <property type="protein sequence ID" value="MBP1992306.1"/>
    <property type="molecule type" value="Genomic_DNA"/>
</dbReference>
<dbReference type="InterPro" id="IPR011611">
    <property type="entry name" value="PfkB_dom"/>
</dbReference>
<sequence length="337" mass="36982">MSDKIIATDATNATNGTTSVQMFTPELLTFGETMALMMPVSGKGLEYSSELYSLFGGAESNVAIGVARLGHRAGWFGRLGKDPLGRMILKRIRGEGVDVSHAELDAQAATGLMMREVIMGKTSVYYYRKNSAASLTRPEHLDESYIAQAKMIHITGITPALSESCKEAAFEAIRLARKNGVKISFDPNLRLKLWSIEQARPVLLEMAKEADVFLPGLDELKLLYQTEDWETIVAKLRELRAVSIVKGGDNETYIVDKDSITAVPYFKVEHVVDTVGAGDGFCAGFLVGLLKGYSYPEAVRIGNLVGSMVIQTEGDWEGIPSWEQVEAVLLDVKHIER</sequence>
<dbReference type="SUPFAM" id="SSF53613">
    <property type="entry name" value="Ribokinase-like"/>
    <property type="match status" value="1"/>
</dbReference>
<evidence type="ECO:0000256" key="1">
    <source>
        <dbReference type="ARBA" id="ARBA00010688"/>
    </source>
</evidence>